<evidence type="ECO:0000313" key="3">
    <source>
        <dbReference type="EMBL" id="KAA6367552.1"/>
    </source>
</evidence>
<evidence type="ECO:0000256" key="1">
    <source>
        <dbReference type="SAM" id="Coils"/>
    </source>
</evidence>
<keyword evidence="1" id="KW-0175">Coiled coil</keyword>
<organism evidence="3 4">
    <name type="scientific">Streblomastix strix</name>
    <dbReference type="NCBI Taxonomy" id="222440"/>
    <lineage>
        <taxon>Eukaryota</taxon>
        <taxon>Metamonada</taxon>
        <taxon>Preaxostyla</taxon>
        <taxon>Oxymonadida</taxon>
        <taxon>Streblomastigidae</taxon>
        <taxon>Streblomastix</taxon>
    </lineage>
</organism>
<feature type="coiled-coil region" evidence="1">
    <location>
        <begin position="37"/>
        <end position="64"/>
    </location>
</feature>
<evidence type="ECO:0000313" key="4">
    <source>
        <dbReference type="Proteomes" id="UP000324800"/>
    </source>
</evidence>
<protein>
    <submittedName>
        <fullName evidence="3">Uncharacterized protein</fullName>
    </submittedName>
</protein>
<feature type="region of interest" description="Disordered" evidence="2">
    <location>
        <begin position="1"/>
        <end position="35"/>
    </location>
</feature>
<dbReference type="EMBL" id="SNRW01018218">
    <property type="protein sequence ID" value="KAA6367552.1"/>
    <property type="molecule type" value="Genomic_DNA"/>
</dbReference>
<dbReference type="Proteomes" id="UP000324800">
    <property type="component" value="Unassembled WGS sequence"/>
</dbReference>
<proteinExistence type="predicted"/>
<feature type="compositionally biased region" description="Low complexity" evidence="2">
    <location>
        <begin position="1"/>
        <end position="14"/>
    </location>
</feature>
<evidence type="ECO:0000256" key="2">
    <source>
        <dbReference type="SAM" id="MobiDB-lite"/>
    </source>
</evidence>
<name>A0A5J4UCF9_9EUKA</name>
<gene>
    <name evidence="3" type="ORF">EZS28_036921</name>
</gene>
<sequence length="365" mass="43440">MEEQTQQSSSQQPSVADKIGYPSRRRPKQQETDDYTYKSLIQSYDKYDEQFKQATKKFDNLKLKDDYNKFSELVKDKRKIQLRQFGQQAHAPLMDLIGKNKNIQFKKIWSSQPSFEEWKKGKKGKYRIWKGLLEDINGDNFPEFVIRDNEGFIHAADGLRITIPIKCERVTKQFNENSIKAERFQKHYKQWKEEDKPVEDYRHFIKKYLSSFLKERSYTVAQVYSVTVGRIWKGVIAPWFLQYYDKSYYAQQFVEGDGTSLAIYMNQSRAKKQAYNQYFIVDYSQQRENQMQKLLKVCYTGFWSGDLVEIPNIKDEQGNAIFEIPSAQDIKTAKVKRDAKRKQEQEQYDEAMAKIRARKLHKLNE</sequence>
<reference evidence="3 4" key="1">
    <citation type="submission" date="2019-03" db="EMBL/GenBank/DDBJ databases">
        <title>Single cell metagenomics reveals metabolic interactions within the superorganism composed of flagellate Streblomastix strix and complex community of Bacteroidetes bacteria on its surface.</title>
        <authorList>
            <person name="Treitli S.C."/>
            <person name="Kolisko M."/>
            <person name="Husnik F."/>
            <person name="Keeling P."/>
            <person name="Hampl V."/>
        </authorList>
    </citation>
    <scope>NUCLEOTIDE SEQUENCE [LARGE SCALE GENOMIC DNA]</scope>
    <source>
        <strain evidence="3">ST1C</strain>
    </source>
</reference>
<accession>A0A5J4UCF9</accession>
<comment type="caution">
    <text evidence="3">The sequence shown here is derived from an EMBL/GenBank/DDBJ whole genome shotgun (WGS) entry which is preliminary data.</text>
</comment>
<dbReference type="AlphaFoldDB" id="A0A5J4UCF9"/>